<keyword evidence="3" id="KW-1185">Reference proteome</keyword>
<comment type="caution">
    <text evidence="2">The sequence shown here is derived from an EMBL/GenBank/DDBJ whole genome shotgun (WGS) entry which is preliminary data.</text>
</comment>
<evidence type="ECO:0000256" key="1">
    <source>
        <dbReference type="SAM" id="MobiDB-lite"/>
    </source>
</evidence>
<dbReference type="InParanoid" id="A0A2P5HVM5"/>
<accession>A0A2P5HVM5</accession>
<organism evidence="2 3">
    <name type="scientific">Diaporthe helianthi</name>
    <dbReference type="NCBI Taxonomy" id="158607"/>
    <lineage>
        <taxon>Eukaryota</taxon>
        <taxon>Fungi</taxon>
        <taxon>Dikarya</taxon>
        <taxon>Ascomycota</taxon>
        <taxon>Pezizomycotina</taxon>
        <taxon>Sordariomycetes</taxon>
        <taxon>Sordariomycetidae</taxon>
        <taxon>Diaporthales</taxon>
        <taxon>Diaporthaceae</taxon>
        <taxon>Diaporthe</taxon>
    </lineage>
</organism>
<dbReference type="EMBL" id="MAVT02000651">
    <property type="protein sequence ID" value="POS74312.1"/>
    <property type="molecule type" value="Genomic_DNA"/>
</dbReference>
<dbReference type="Proteomes" id="UP000094444">
    <property type="component" value="Unassembled WGS sequence"/>
</dbReference>
<sequence length="131" mass="14353">MLRILKLDGRVAPLGDAVHPHSAGVAISGSPTINTPTPFTTYAAPTHQLTNSSTGSYSYTIETRQPLVNRLPAGVHALVQKTRLMAEKKTMGEQDKTDGQPRARISNGPNLSWLTEPDFEAECRKFLEPWV</sequence>
<feature type="compositionally biased region" description="Basic and acidic residues" evidence="1">
    <location>
        <begin position="88"/>
        <end position="101"/>
    </location>
</feature>
<reference evidence="2" key="1">
    <citation type="submission" date="2017-09" db="EMBL/GenBank/DDBJ databases">
        <title>Polyketide synthases of a Diaporthe helianthi virulent isolate.</title>
        <authorList>
            <person name="Baroncelli R."/>
        </authorList>
    </citation>
    <scope>NUCLEOTIDE SEQUENCE [LARGE SCALE GENOMIC DNA]</scope>
    <source>
        <strain evidence="2">7/96</strain>
    </source>
</reference>
<feature type="region of interest" description="Disordered" evidence="1">
    <location>
        <begin position="88"/>
        <end position="111"/>
    </location>
</feature>
<protein>
    <submittedName>
        <fullName evidence="2">Uncharacterized protein</fullName>
    </submittedName>
</protein>
<proteinExistence type="predicted"/>
<evidence type="ECO:0000313" key="3">
    <source>
        <dbReference type="Proteomes" id="UP000094444"/>
    </source>
</evidence>
<dbReference type="AlphaFoldDB" id="A0A2P5HVM5"/>
<evidence type="ECO:0000313" key="2">
    <source>
        <dbReference type="EMBL" id="POS74312.1"/>
    </source>
</evidence>
<gene>
    <name evidence="2" type="ORF">DHEL01_v207295</name>
</gene>
<name>A0A2P5HVM5_DIAHE</name>